<proteinExistence type="predicted"/>
<dbReference type="InterPro" id="IPR022385">
    <property type="entry name" value="Rhs_assc_core"/>
</dbReference>
<geneLocation type="plasmid" evidence="2">
    <name>pne1a</name>
</geneLocation>
<dbReference type="InterPro" id="IPR041508">
    <property type="entry name" value="TcC-like_repeat"/>
</dbReference>
<evidence type="ECO:0000313" key="2">
    <source>
        <dbReference type="Proteomes" id="UP000502005"/>
    </source>
</evidence>
<name>A0A6B9G2N6_PANCY</name>
<dbReference type="InterPro" id="IPR050708">
    <property type="entry name" value="T6SS_VgrG/RHS"/>
</dbReference>
<gene>
    <name evidence="1" type="ORF">CUN67_22785</name>
</gene>
<dbReference type="PANTHER" id="PTHR32305">
    <property type="match status" value="1"/>
</dbReference>
<protein>
    <recommendedName>
        <fullName evidence="3">Toxin</fullName>
    </recommendedName>
</protein>
<dbReference type="AlphaFoldDB" id="A0A6B9G2N6"/>
<organism evidence="1 2">
    <name type="scientific">Pantoea cypripedii</name>
    <name type="common">Pectobacterium cypripedii</name>
    <name type="synonym">Erwinia cypripedii</name>
    <dbReference type="NCBI Taxonomy" id="55209"/>
    <lineage>
        <taxon>Bacteria</taxon>
        <taxon>Pseudomonadati</taxon>
        <taxon>Pseudomonadota</taxon>
        <taxon>Gammaproteobacteria</taxon>
        <taxon>Enterobacterales</taxon>
        <taxon>Erwiniaceae</taxon>
        <taxon>Pantoea</taxon>
    </lineage>
</organism>
<dbReference type="Pfam" id="PF18807">
    <property type="entry name" value="TTc_toxin_rep"/>
    <property type="match status" value="1"/>
</dbReference>
<evidence type="ECO:0008006" key="3">
    <source>
        <dbReference type="Google" id="ProtNLM"/>
    </source>
</evidence>
<dbReference type="Proteomes" id="UP000502005">
    <property type="component" value="Plasmid pNE1A"/>
</dbReference>
<reference evidence="1 2" key="1">
    <citation type="submission" date="2017-11" db="EMBL/GenBank/DDBJ databases">
        <title>Genome sequence of Pantoea cypripedii NE1.</title>
        <authorList>
            <person name="Nascimento F.X."/>
        </authorList>
    </citation>
    <scope>NUCLEOTIDE SEQUENCE [LARGE SCALE GENOMIC DNA]</scope>
    <source>
        <strain evidence="1 2">NE1</strain>
        <plasmid evidence="2">pne1a</plasmid>
    </source>
</reference>
<dbReference type="Gene3D" id="2.180.10.10">
    <property type="entry name" value="RHS repeat-associated core"/>
    <property type="match status" value="1"/>
</dbReference>
<evidence type="ECO:0000313" key="1">
    <source>
        <dbReference type="EMBL" id="QGY31811.1"/>
    </source>
</evidence>
<dbReference type="InterPro" id="IPR006530">
    <property type="entry name" value="YD"/>
</dbReference>
<keyword evidence="1" id="KW-0614">Plasmid</keyword>
<dbReference type="NCBIfam" id="TIGR03696">
    <property type="entry name" value="Rhs_assc_core"/>
    <property type="match status" value="1"/>
</dbReference>
<dbReference type="PANTHER" id="PTHR32305:SF15">
    <property type="entry name" value="PROTEIN RHSA-RELATED"/>
    <property type="match status" value="1"/>
</dbReference>
<dbReference type="NCBIfam" id="TIGR01643">
    <property type="entry name" value="YD_repeat_2x"/>
    <property type="match status" value="1"/>
</dbReference>
<sequence>MGSSVFGNTPSLAVHNGRGQIVRNVEFYRHPDLPANPSVRLTRHQYNARGLVQSADPRLHDAGLVNIVWQRDLTGNILRTQSTDAGTTVRLNDAVGRPLLVVDYIDTDGNGKTDLKQAVKRTFAYESFDLPGRLLSVSEQRAADAIHCSERLIYAGNSRAEQQQNLAGQCIGHYDPAGVVQTNSVSLIGVQLSVTRRLLQGEDDSTWRTDWQGDDPSIWNHQLTAEQYSTLTTVDATGAILTITDAAGNRQRAEYDSAGKLTGRWLTIKGGSEQVIVKSLSCNAAGLKQREEHGNGVVTTYNYEPQTQRLTGMRTERPQGHPCGSKLLQDLNWTYDPVGNVTQVIDGAEDTQFWRNQKVEPENTYTYDSLYQLVKSTGREMANSGQQGNTLSLATTPFPVDPSAYTLYTRIYTYDTAGNLTQVQHNSPAISNRYTTTLTLSDHSNRGVLNTLTKNPAEVDRLFAAGGQQLLLQPGQALTWTPRGELQQVIPVVRDGISDDNERYRYDANSQRILKRSTQKAGGNEQTHRVLYLPGLELRCTRSGSTVKENLQVISVQEAGGAQVQVLHWESGQPENMDNDQFRYRYHNLIGSLCLEVDGGGNIICREEYYPYGGTAVLTARNRMEADYRTIRYSGRERDATGLYYYGYRYYQPWVGRWLSADPAGTLDGLNLFRMVRNNPVTLWDNDGLETVETGKYKVNVGIKTSIAAKLIRSKSRVSVYDEAKKTYVSSKEFKVVELNDQDAEGFLFGSDELAENAKGFYNQYVDIQKNRHELSDAQKTNIALGVEVANYMKKTSAGILYDENNIMENRFLSGFRLNTNSATGKKIFALMRKKDKNVLEGRKIYGLLEAQVFTYYDEGNKTDIVINYALANPKTQVPTAVGEDIDPEFRVKGVGSFLSLRSIMILMKQYKVRSITTEAINVRSAAIVKKFGGKKISN</sequence>
<dbReference type="RefSeq" id="WP_208717707.1">
    <property type="nucleotide sequence ID" value="NZ_CP024769.1"/>
</dbReference>
<dbReference type="EMBL" id="CP024769">
    <property type="protein sequence ID" value="QGY31811.1"/>
    <property type="molecule type" value="Genomic_DNA"/>
</dbReference>
<accession>A0A6B9G2N6</accession>